<proteinExistence type="inferred from homology"/>
<dbReference type="FunFam" id="3.90.400.10:FF:000003">
    <property type="entry name" value="Probable alpha-glucosidase (Maltase)"/>
    <property type="match status" value="1"/>
</dbReference>
<organism evidence="4 5">
    <name type="scientific">Pochonia chlamydosporia 170</name>
    <dbReference type="NCBI Taxonomy" id="1380566"/>
    <lineage>
        <taxon>Eukaryota</taxon>
        <taxon>Fungi</taxon>
        <taxon>Dikarya</taxon>
        <taxon>Ascomycota</taxon>
        <taxon>Pezizomycotina</taxon>
        <taxon>Sordariomycetes</taxon>
        <taxon>Hypocreomycetidae</taxon>
        <taxon>Hypocreales</taxon>
        <taxon>Clavicipitaceae</taxon>
        <taxon>Pochonia</taxon>
    </lineage>
</organism>
<dbReference type="GO" id="GO:0005987">
    <property type="term" value="P:sucrose catabolic process"/>
    <property type="evidence" value="ECO:0007669"/>
    <property type="project" value="TreeGrafter"/>
</dbReference>
<accession>A0A179FCV9</accession>
<evidence type="ECO:0000256" key="1">
    <source>
        <dbReference type="ARBA" id="ARBA00008061"/>
    </source>
</evidence>
<dbReference type="SUPFAM" id="SSF51011">
    <property type="entry name" value="Glycosyl hydrolase domain"/>
    <property type="match status" value="1"/>
</dbReference>
<dbReference type="GO" id="GO:0000025">
    <property type="term" value="P:maltose catabolic process"/>
    <property type="evidence" value="ECO:0007669"/>
    <property type="project" value="TreeGrafter"/>
</dbReference>
<evidence type="ECO:0000256" key="2">
    <source>
        <dbReference type="ARBA" id="ARBA00026248"/>
    </source>
</evidence>
<dbReference type="Pfam" id="PF00128">
    <property type="entry name" value="Alpha-amylase"/>
    <property type="match status" value="1"/>
</dbReference>
<name>A0A179FCV9_METCM</name>
<dbReference type="SUPFAM" id="SSF51445">
    <property type="entry name" value="(Trans)glycosidases"/>
    <property type="match status" value="1"/>
</dbReference>
<dbReference type="NCBIfam" id="NF008183">
    <property type="entry name" value="PRK10933.1"/>
    <property type="match status" value="1"/>
</dbReference>
<dbReference type="FunFam" id="3.20.20.80:FF:000087">
    <property type="entry name" value="Oligo-1,6-glucosidase IMA1"/>
    <property type="match status" value="1"/>
</dbReference>
<keyword evidence="2" id="KW-0462">Maltose metabolism</keyword>
<evidence type="ECO:0000313" key="5">
    <source>
        <dbReference type="Proteomes" id="UP000078397"/>
    </source>
</evidence>
<evidence type="ECO:0000259" key="3">
    <source>
        <dbReference type="SMART" id="SM00642"/>
    </source>
</evidence>
<dbReference type="Gene3D" id="2.60.40.1180">
    <property type="entry name" value="Golgi alpha-mannosidase II"/>
    <property type="match status" value="1"/>
</dbReference>
<dbReference type="CDD" id="cd11333">
    <property type="entry name" value="AmyAc_SI_OligoGlu_DGase"/>
    <property type="match status" value="1"/>
</dbReference>
<dbReference type="GO" id="GO:0004574">
    <property type="term" value="F:oligo-1,6-glucosidase activity"/>
    <property type="evidence" value="ECO:0007669"/>
    <property type="project" value="TreeGrafter"/>
</dbReference>
<comment type="similarity">
    <text evidence="1">Belongs to the glycosyl hydrolase 13 family.</text>
</comment>
<dbReference type="RefSeq" id="XP_018140914.1">
    <property type="nucleotide sequence ID" value="XM_018287768.1"/>
</dbReference>
<dbReference type="GO" id="GO:0004575">
    <property type="term" value="F:sucrose alpha-glucosidase activity"/>
    <property type="evidence" value="ECO:0007669"/>
    <property type="project" value="TreeGrafter"/>
</dbReference>
<keyword evidence="5" id="KW-1185">Reference proteome</keyword>
<dbReference type="OrthoDB" id="204980at2759"/>
<feature type="domain" description="Glycosyl hydrolase family 13 catalytic" evidence="3">
    <location>
        <begin position="19"/>
        <end position="431"/>
    </location>
</feature>
<dbReference type="InterPro" id="IPR006047">
    <property type="entry name" value="GH13_cat_dom"/>
</dbReference>
<dbReference type="AlphaFoldDB" id="A0A179FCV9"/>
<dbReference type="Gene3D" id="3.90.400.10">
    <property type="entry name" value="Oligo-1,6-glucosidase, Domain 2"/>
    <property type="match status" value="1"/>
</dbReference>
<dbReference type="Gene3D" id="3.20.20.80">
    <property type="entry name" value="Glycosidases"/>
    <property type="match status" value="1"/>
</dbReference>
<sequence>MGSKPEQLRAWWKEGSVYQVYPASFQDSTGSGVGDLKGIISRVDYLKDLGVDIVWLSPIFKSPQHDMGYDISDYRVIDPPYGDITDVDVLRDALHARGMKLVLDLVMNHTSDEHEWFKESRKSKDNPYRDWYIWKPPRYDEQGNRCPPNNWQSHFQGSAWEYDETTDEYYLRLFCREQPDLNWENPAVRKAAHDVMRFWLDRGADGFRIDVINFISKDQSFPDSKQTVLRGTEHYACGPRLHEYLKELGAILKEYDAFSVGEMPCVHDEKELVRAVAADRGELSMIFHFELMDIDHGVNGKFSPGKWTLSTLKSKVNKWQRFMYDNNGWNALYLENHDQPRAVSRFVHDHPEHRVASAKLIAVFLAFQAGTPFIYQGQEIGMTNVPVEWDMDEYKDVDCLNHWGLFKDSADEATKAQLRMEYQKKSRDNARTPMQWDDSPQAGFTTGSAPWMRVNDNYKQINAASQVKDPESVYHTYRRALEKRKEHKDIFVYGDFELVDEANDRVFAYKRVAGNGDAALIVCNFSTDEVAWSSGVKAREVLVSSAGKKVDDVNGGEMRLGPCEAIALLL</sequence>
<dbReference type="PANTHER" id="PTHR10357">
    <property type="entry name" value="ALPHA-AMYLASE FAMILY MEMBER"/>
    <property type="match status" value="1"/>
</dbReference>
<dbReference type="Proteomes" id="UP000078397">
    <property type="component" value="Unassembled WGS sequence"/>
</dbReference>
<dbReference type="GeneID" id="28851762"/>
<dbReference type="PANTHER" id="PTHR10357:SF232">
    <property type="entry name" value="GLYCOSYL HYDROLASE FAMILY 13 CATALYTIC DOMAIN-CONTAINING PROTEIN"/>
    <property type="match status" value="1"/>
</dbReference>
<dbReference type="GO" id="GO:0033934">
    <property type="term" value="F:glucan 1,4-alpha-maltotriohydrolase activity"/>
    <property type="evidence" value="ECO:0007669"/>
    <property type="project" value="TreeGrafter"/>
</dbReference>
<comment type="caution">
    <text evidence="4">The sequence shown here is derived from an EMBL/GenBank/DDBJ whole genome shotgun (WGS) entry which is preliminary data.</text>
</comment>
<dbReference type="InterPro" id="IPR013780">
    <property type="entry name" value="Glyco_hydro_b"/>
</dbReference>
<dbReference type="SMART" id="SM00642">
    <property type="entry name" value="Aamy"/>
    <property type="match status" value="1"/>
</dbReference>
<dbReference type="STRING" id="1380566.A0A179FCV9"/>
<dbReference type="InterPro" id="IPR017853">
    <property type="entry name" value="GH"/>
</dbReference>
<protein>
    <submittedName>
        <fullName evidence="4">Maltase</fullName>
    </submittedName>
</protein>
<dbReference type="GO" id="GO:0004556">
    <property type="term" value="F:alpha-amylase activity"/>
    <property type="evidence" value="ECO:0007669"/>
    <property type="project" value="TreeGrafter"/>
</dbReference>
<dbReference type="InterPro" id="IPR045857">
    <property type="entry name" value="O16G_dom_2"/>
</dbReference>
<reference evidence="4 5" key="1">
    <citation type="journal article" date="2016" name="PLoS Pathog.">
        <title>Biosynthesis of antibiotic leucinostatins in bio-control fungus Purpureocillium lilacinum and their inhibition on phytophthora revealed by genome mining.</title>
        <authorList>
            <person name="Wang G."/>
            <person name="Liu Z."/>
            <person name="Lin R."/>
            <person name="Li E."/>
            <person name="Mao Z."/>
            <person name="Ling J."/>
            <person name="Yang Y."/>
            <person name="Yin W.B."/>
            <person name="Xie B."/>
        </authorList>
    </citation>
    <scope>NUCLEOTIDE SEQUENCE [LARGE SCALE GENOMIC DNA]</scope>
    <source>
        <strain evidence="4">170</strain>
    </source>
</reference>
<dbReference type="KEGG" id="pchm:VFPPC_09190"/>
<gene>
    <name evidence="4" type="ORF">VFPPC_09190</name>
</gene>
<dbReference type="EMBL" id="LSBJ02000006">
    <property type="protein sequence ID" value="OAQ63334.1"/>
    <property type="molecule type" value="Genomic_DNA"/>
</dbReference>
<evidence type="ECO:0000313" key="4">
    <source>
        <dbReference type="EMBL" id="OAQ63334.1"/>
    </source>
</evidence>